<evidence type="ECO:0000313" key="1">
    <source>
        <dbReference type="EMBL" id="EHQ07009.1"/>
    </source>
</evidence>
<dbReference type="HOGENOM" id="CLU_731154_0_0_12"/>
<name>H2CHY7_9LEPT</name>
<dbReference type="AlphaFoldDB" id="H2CHY7"/>
<dbReference type="STRING" id="183.GCA_002009735_01376"/>
<dbReference type="Proteomes" id="UP000005737">
    <property type="component" value="Unassembled WGS sequence"/>
</dbReference>
<reference evidence="1 2" key="1">
    <citation type="submission" date="2011-10" db="EMBL/GenBank/DDBJ databases">
        <title>The Improved High-Quality Draft genome of Leptonema illini DSM 21528.</title>
        <authorList>
            <consortium name="US DOE Joint Genome Institute (JGI-PGF)"/>
            <person name="Lucas S."/>
            <person name="Copeland A."/>
            <person name="Lapidus A."/>
            <person name="Glavina del Rio T."/>
            <person name="Dalin E."/>
            <person name="Tice H."/>
            <person name="Bruce D."/>
            <person name="Goodwin L."/>
            <person name="Pitluck S."/>
            <person name="Peters L."/>
            <person name="Mikhailova N."/>
            <person name="Held B."/>
            <person name="Kyrpides N."/>
            <person name="Mavromatis K."/>
            <person name="Ivanova N."/>
            <person name="Markowitz V."/>
            <person name="Cheng J.-F."/>
            <person name="Hugenholtz P."/>
            <person name="Woyke T."/>
            <person name="Wu D."/>
            <person name="Gronow S."/>
            <person name="Wellnitz S."/>
            <person name="Brambilla E.-M."/>
            <person name="Klenk H.-P."/>
            <person name="Eisen J.A."/>
        </authorList>
    </citation>
    <scope>NUCLEOTIDE SEQUENCE [LARGE SCALE GENOMIC DNA]</scope>
    <source>
        <strain evidence="1 2">DSM 21528</strain>
    </source>
</reference>
<proteinExistence type="predicted"/>
<evidence type="ECO:0000313" key="2">
    <source>
        <dbReference type="Proteomes" id="UP000005737"/>
    </source>
</evidence>
<organism evidence="1 2">
    <name type="scientific">Leptonema illini DSM 21528</name>
    <dbReference type="NCBI Taxonomy" id="929563"/>
    <lineage>
        <taxon>Bacteria</taxon>
        <taxon>Pseudomonadati</taxon>
        <taxon>Spirochaetota</taxon>
        <taxon>Spirochaetia</taxon>
        <taxon>Leptospirales</taxon>
        <taxon>Leptospiraceae</taxon>
        <taxon>Leptonema</taxon>
    </lineage>
</organism>
<accession>H2CHY7</accession>
<gene>
    <name evidence="1" type="ORF">Lepil_2333</name>
</gene>
<keyword evidence="2" id="KW-1185">Reference proteome</keyword>
<sequence length="378" mass="42956">MRKTLAPAALNATVRIFKNRRRSNIFQTQGAEKREFVPVFRSLSIKSNPLWFLRPRFGLKRYLITALPFLACCGQLLAESNPVEEFQVFAGAGGGIYQSGVEDRLYGDRLDGLLIHAPTGLHEDHIANAASFKVAIQYRKGPWLVTLDGQTMRSVSHHKGLIGQSRVINAVSEAVQARHSRWNSQLVGGYNPFFDSSHLTSASLFLLIGYDLTGAYTHLDRARISQGITGLSSDDRIDVLHTGRLVGLEYRFEGTRIGLQARYLYQYSPYGRWESERKTFYANGQMEFYSELGPVRTDGHRIGIGFDYALSRAWLLRFQYMAGTTSIYGQGVRAAWTGTSVFHLERFMLNRLLAERTSVYREEFQIFEMGIVWRVELK</sequence>
<protein>
    <submittedName>
        <fullName evidence="1">Uncharacterized protein</fullName>
    </submittedName>
</protein>
<dbReference type="EMBL" id="JH597773">
    <property type="protein sequence ID" value="EHQ07009.1"/>
    <property type="molecule type" value="Genomic_DNA"/>
</dbReference>